<comment type="caution">
    <text evidence="1">The sequence shown here is derived from an EMBL/GenBank/DDBJ whole genome shotgun (WGS) entry which is preliminary data.</text>
</comment>
<evidence type="ECO:0000313" key="2">
    <source>
        <dbReference type="Proteomes" id="UP001054837"/>
    </source>
</evidence>
<name>A0AAV4W176_9ARAC</name>
<sequence length="114" mass="13039">MLIPELHNLLQFMPRMSASSLSLRAQLIPPHFTNSIPNAIYSRSINCNSQIVNPFSQKSVPDQFLPEYLKTLDGETGRYARKIHKYLSPEFPIKTRGDARPLRLPVNESKEPFS</sequence>
<dbReference type="AlphaFoldDB" id="A0AAV4W176"/>
<accession>A0AAV4W176</accession>
<dbReference type="Proteomes" id="UP001054837">
    <property type="component" value="Unassembled WGS sequence"/>
</dbReference>
<dbReference type="EMBL" id="BPLQ01013883">
    <property type="protein sequence ID" value="GIY75751.1"/>
    <property type="molecule type" value="Genomic_DNA"/>
</dbReference>
<evidence type="ECO:0000313" key="1">
    <source>
        <dbReference type="EMBL" id="GIY75751.1"/>
    </source>
</evidence>
<organism evidence="1 2">
    <name type="scientific">Caerostris darwini</name>
    <dbReference type="NCBI Taxonomy" id="1538125"/>
    <lineage>
        <taxon>Eukaryota</taxon>
        <taxon>Metazoa</taxon>
        <taxon>Ecdysozoa</taxon>
        <taxon>Arthropoda</taxon>
        <taxon>Chelicerata</taxon>
        <taxon>Arachnida</taxon>
        <taxon>Araneae</taxon>
        <taxon>Araneomorphae</taxon>
        <taxon>Entelegynae</taxon>
        <taxon>Araneoidea</taxon>
        <taxon>Araneidae</taxon>
        <taxon>Caerostris</taxon>
    </lineage>
</organism>
<reference evidence="1 2" key="1">
    <citation type="submission" date="2021-06" db="EMBL/GenBank/DDBJ databases">
        <title>Caerostris darwini draft genome.</title>
        <authorList>
            <person name="Kono N."/>
            <person name="Arakawa K."/>
        </authorList>
    </citation>
    <scope>NUCLEOTIDE SEQUENCE [LARGE SCALE GENOMIC DNA]</scope>
</reference>
<keyword evidence="2" id="KW-1185">Reference proteome</keyword>
<proteinExistence type="predicted"/>
<protein>
    <submittedName>
        <fullName evidence="1">Uncharacterized protein</fullName>
    </submittedName>
</protein>
<gene>
    <name evidence="1" type="ORF">CDAR_451721</name>
</gene>